<keyword evidence="1" id="KW-0862">Zinc</keyword>
<dbReference type="InterPro" id="IPR011042">
    <property type="entry name" value="6-blade_b-propeller_TolB-like"/>
</dbReference>
<dbReference type="PROSITE" id="PS50119">
    <property type="entry name" value="ZF_BBOX"/>
    <property type="match status" value="1"/>
</dbReference>
<feature type="domain" description="B box-type" evidence="2">
    <location>
        <begin position="58"/>
        <end position="105"/>
    </location>
</feature>
<proteinExistence type="predicted"/>
<keyword evidence="4" id="KW-1185">Reference proteome</keyword>
<dbReference type="SMART" id="SM00336">
    <property type="entry name" value="BBOX"/>
    <property type="match status" value="1"/>
</dbReference>
<dbReference type="InterPro" id="IPR050952">
    <property type="entry name" value="TRIM-NHL_E3_ligases"/>
</dbReference>
<organism evidence="3 4">
    <name type="scientific">Pomacea canaliculata</name>
    <name type="common">Golden apple snail</name>
    <dbReference type="NCBI Taxonomy" id="400727"/>
    <lineage>
        <taxon>Eukaryota</taxon>
        <taxon>Metazoa</taxon>
        <taxon>Spiralia</taxon>
        <taxon>Lophotrochozoa</taxon>
        <taxon>Mollusca</taxon>
        <taxon>Gastropoda</taxon>
        <taxon>Caenogastropoda</taxon>
        <taxon>Architaenioglossa</taxon>
        <taxon>Ampullarioidea</taxon>
        <taxon>Ampullariidae</taxon>
        <taxon>Pomacea</taxon>
    </lineage>
</organism>
<evidence type="ECO:0000259" key="2">
    <source>
        <dbReference type="PROSITE" id="PS50119"/>
    </source>
</evidence>
<gene>
    <name evidence="3" type="ORF">C0Q70_09995</name>
</gene>
<dbReference type="GO" id="GO:0008270">
    <property type="term" value="F:zinc ion binding"/>
    <property type="evidence" value="ECO:0007669"/>
    <property type="project" value="UniProtKB-KW"/>
</dbReference>
<reference evidence="3 4" key="1">
    <citation type="submission" date="2018-04" db="EMBL/GenBank/DDBJ databases">
        <title>The genome of golden apple snail Pomacea canaliculata provides insight into stress tolerance and invasive adaptation.</title>
        <authorList>
            <person name="Liu C."/>
            <person name="Liu B."/>
            <person name="Ren Y."/>
            <person name="Zhang Y."/>
            <person name="Wang H."/>
            <person name="Li S."/>
            <person name="Jiang F."/>
            <person name="Yin L."/>
            <person name="Zhang G."/>
            <person name="Qian W."/>
            <person name="Fan W."/>
        </authorList>
    </citation>
    <scope>NUCLEOTIDE SEQUENCE [LARGE SCALE GENOMIC DNA]</scope>
    <source>
        <strain evidence="3">SZHN2017</strain>
        <tissue evidence="3">Muscle</tissue>
    </source>
</reference>
<protein>
    <recommendedName>
        <fullName evidence="2">B box-type domain-containing protein</fullName>
    </recommendedName>
</protein>
<dbReference type="GO" id="GO:0043161">
    <property type="term" value="P:proteasome-mediated ubiquitin-dependent protein catabolic process"/>
    <property type="evidence" value="ECO:0007669"/>
    <property type="project" value="TreeGrafter"/>
</dbReference>
<comment type="caution">
    <text evidence="3">The sequence shown here is derived from an EMBL/GenBank/DDBJ whole genome shotgun (WGS) entry which is preliminary data.</text>
</comment>
<dbReference type="EMBL" id="PZQS01000005">
    <property type="protein sequence ID" value="PVD30720.1"/>
    <property type="molecule type" value="Genomic_DNA"/>
</dbReference>
<evidence type="ECO:0000313" key="3">
    <source>
        <dbReference type="EMBL" id="PVD30720.1"/>
    </source>
</evidence>
<accession>A0A2T7PBC5</accession>
<dbReference type="PANTHER" id="PTHR24104:SF25">
    <property type="entry name" value="PROTEIN LIN-41"/>
    <property type="match status" value="1"/>
</dbReference>
<dbReference type="SUPFAM" id="SSF63829">
    <property type="entry name" value="Calcium-dependent phosphotriesterase"/>
    <property type="match status" value="1"/>
</dbReference>
<keyword evidence="1" id="KW-0863">Zinc-finger</keyword>
<dbReference type="GO" id="GO:0000209">
    <property type="term" value="P:protein polyubiquitination"/>
    <property type="evidence" value="ECO:0007669"/>
    <property type="project" value="TreeGrafter"/>
</dbReference>
<dbReference type="PANTHER" id="PTHR24104">
    <property type="entry name" value="E3 UBIQUITIN-PROTEIN LIGASE NHLRC1-RELATED"/>
    <property type="match status" value="1"/>
</dbReference>
<sequence>MEDQGEKIKDDFLTCPLCLELYTEPKNLKNNFLVIGLLQCFNSQSGPKGRCFGLPSKGPGESCPACEERRECNSYCDECQMWLCGTCVRSHTKLPSTKSHHLLSLNEIKDHSLDRLQQVDEVLQKLFEETDAHLSDITLKRQNLAEQGALASVTVNASGRELRNIIEEKCSKITSEICCQVSYVDDKIHKIQSEMELRKGQLENARKMVSEARSSQLECMHLVPEIEQLMRSLIPLSEVSSEIKSATALQFRQSLIVASMLKSEALGYLEKVQHCGVQDIQEIFPDQALAAQLLSHTDMGFVSSIALTDSSIFVAAGCGHLQILSKNPCKSQADTVPKPYRMWKKPWGIATTPFQTVLVTDAGANPGDGFVAVLKNNGHFMHCIANGMSLPRGVAMHADNVYVCDQEDRCVYVFDYKQSRLIKVLKKDAVGNFHFISPLHIAVTPSGNVIVSDAGRFVKIFSSDFQLKGCYSSSFCDSELWGVCSTGVEENIYVADWKHGVHVLSSNGNFKGILKTPADTSKIMEPTALAYCTTTERLYVGTSSTQVYVLTPV</sequence>
<dbReference type="Gene3D" id="2.120.10.30">
    <property type="entry name" value="TolB, C-terminal domain"/>
    <property type="match status" value="1"/>
</dbReference>
<dbReference type="AlphaFoldDB" id="A0A2T7PBC5"/>
<evidence type="ECO:0000313" key="4">
    <source>
        <dbReference type="Proteomes" id="UP000245119"/>
    </source>
</evidence>
<name>A0A2T7PBC5_POMCA</name>
<dbReference type="OrthoDB" id="6133371at2759"/>
<keyword evidence="1" id="KW-0479">Metal-binding</keyword>
<dbReference type="Proteomes" id="UP000245119">
    <property type="component" value="Linkage Group LG5"/>
</dbReference>
<dbReference type="InterPro" id="IPR000315">
    <property type="entry name" value="Znf_B-box"/>
</dbReference>
<dbReference type="GO" id="GO:0061630">
    <property type="term" value="F:ubiquitin protein ligase activity"/>
    <property type="evidence" value="ECO:0007669"/>
    <property type="project" value="TreeGrafter"/>
</dbReference>
<evidence type="ECO:0000256" key="1">
    <source>
        <dbReference type="PROSITE-ProRule" id="PRU00024"/>
    </source>
</evidence>